<organism evidence="1 2">
    <name type="scientific">Corynebacterium mustelae</name>
    <dbReference type="NCBI Taxonomy" id="571915"/>
    <lineage>
        <taxon>Bacteria</taxon>
        <taxon>Bacillati</taxon>
        <taxon>Actinomycetota</taxon>
        <taxon>Actinomycetes</taxon>
        <taxon>Mycobacteriales</taxon>
        <taxon>Corynebacteriaceae</taxon>
        <taxon>Corynebacterium</taxon>
    </lineage>
</organism>
<dbReference type="PATRIC" id="fig|571915.4.peg.1590"/>
<reference evidence="1 2" key="1">
    <citation type="journal article" date="2015" name="Genome Announc.">
        <title>Complete Genome Sequence of the Type Strain Corynebacterium mustelae DSM 45274, Isolated from Various Tissues of a Male Ferret with Lethal Sepsis.</title>
        <authorList>
            <person name="Ruckert C."/>
            <person name="Eimer J."/>
            <person name="Winkler A."/>
            <person name="Tauch A."/>
        </authorList>
    </citation>
    <scope>NUCLEOTIDE SEQUENCE [LARGE SCALE GENOMIC DNA]</scope>
    <source>
        <strain evidence="1 2">DSM 45274</strain>
    </source>
</reference>
<evidence type="ECO:0000313" key="1">
    <source>
        <dbReference type="EMBL" id="AKK05817.1"/>
    </source>
</evidence>
<dbReference type="AlphaFoldDB" id="A0A0G3H3Y8"/>
<sequence length="68" mass="8502">MFSNQRLWGLRSFVLTLDYTFRRPKFSNCHTLSSLLVRCWLRTQTLMWLRRALKHLHNREIRFQEYTQ</sequence>
<reference evidence="2" key="2">
    <citation type="submission" date="2015-05" db="EMBL/GenBank/DDBJ databases">
        <title>Complete genome sequence of Corynebacterium mustelae DSM 45274, isolated from various tissues of a male ferret with lethal sepsis.</title>
        <authorList>
            <person name="Ruckert C."/>
            <person name="Albersmeier A."/>
            <person name="Winkler A."/>
            <person name="Tauch A."/>
        </authorList>
    </citation>
    <scope>NUCLEOTIDE SEQUENCE [LARGE SCALE GENOMIC DNA]</scope>
    <source>
        <strain evidence="2">DSM 45274</strain>
    </source>
</reference>
<dbReference type="EMBL" id="CP011542">
    <property type="protein sequence ID" value="AKK05817.1"/>
    <property type="molecule type" value="Genomic_DNA"/>
</dbReference>
<dbReference type="Proteomes" id="UP000035199">
    <property type="component" value="Chromosome"/>
</dbReference>
<proteinExistence type="predicted"/>
<keyword evidence="2" id="KW-1185">Reference proteome</keyword>
<name>A0A0G3H3Y8_9CORY</name>
<accession>A0A0G3H3Y8</accession>
<evidence type="ECO:0000313" key="2">
    <source>
        <dbReference type="Proteomes" id="UP000035199"/>
    </source>
</evidence>
<gene>
    <name evidence="1" type="ORF">CMUST_07440</name>
</gene>
<protein>
    <submittedName>
        <fullName evidence="1">Uncharacterized protein</fullName>
    </submittedName>
</protein>
<dbReference type="KEGG" id="cmv:CMUST_07440"/>